<dbReference type="InterPro" id="IPR039659">
    <property type="entry name" value="SPT5"/>
</dbReference>
<dbReference type="Gene3D" id="3.30.70.940">
    <property type="entry name" value="NusG, N-terminal domain"/>
    <property type="match status" value="1"/>
</dbReference>
<dbReference type="GO" id="GO:0003729">
    <property type="term" value="F:mRNA binding"/>
    <property type="evidence" value="ECO:0007669"/>
    <property type="project" value="TreeGrafter"/>
</dbReference>
<evidence type="ECO:0000313" key="3">
    <source>
        <dbReference type="EMBL" id="EKM78242.1"/>
    </source>
</evidence>
<dbReference type="HOGENOM" id="CLU_269058_0_0_1"/>
<dbReference type="Proteomes" id="UP000008493">
    <property type="component" value="Unassembled WGS sequence"/>
</dbReference>
<dbReference type="PANTHER" id="PTHR11125">
    <property type="entry name" value="SUPPRESSOR OF TY 5"/>
    <property type="match status" value="1"/>
</dbReference>
<feature type="compositionally biased region" description="Acidic residues" evidence="1">
    <location>
        <begin position="103"/>
        <end position="122"/>
    </location>
</feature>
<dbReference type="GO" id="GO:0032044">
    <property type="term" value="C:DSIF complex"/>
    <property type="evidence" value="ECO:0007669"/>
    <property type="project" value="TreeGrafter"/>
</dbReference>
<feature type="domain" description="KOW" evidence="2">
    <location>
        <begin position="548"/>
        <end position="575"/>
    </location>
</feature>
<proteinExistence type="predicted"/>
<name>K5X5M6_AGABU</name>
<reference evidence="4" key="1">
    <citation type="journal article" date="2012" name="Proc. Natl. Acad. Sci. U.S.A.">
        <title>Genome sequence of the button mushroom Agaricus bisporus reveals mechanisms governing adaptation to a humic-rich ecological niche.</title>
        <authorList>
            <person name="Morin E."/>
            <person name="Kohler A."/>
            <person name="Baker A.R."/>
            <person name="Foulongne-Oriol M."/>
            <person name="Lombard V."/>
            <person name="Nagy L.G."/>
            <person name="Ohm R.A."/>
            <person name="Patyshakuliyeva A."/>
            <person name="Brun A."/>
            <person name="Aerts A.L."/>
            <person name="Bailey A.M."/>
            <person name="Billette C."/>
            <person name="Coutinho P.M."/>
            <person name="Deakin G."/>
            <person name="Doddapaneni H."/>
            <person name="Floudas D."/>
            <person name="Grimwood J."/>
            <person name="Hilden K."/>
            <person name="Kuees U."/>
            <person name="LaButti K.M."/>
            <person name="Lapidus A."/>
            <person name="Lindquist E.A."/>
            <person name="Lucas S.M."/>
            <person name="Murat C."/>
            <person name="Riley R.W."/>
            <person name="Salamov A.A."/>
            <person name="Schmutz J."/>
            <person name="Subramanian V."/>
            <person name="Woesten H.A.B."/>
            <person name="Xu J."/>
            <person name="Eastwood D.C."/>
            <person name="Foster G.D."/>
            <person name="Sonnenberg A.S."/>
            <person name="Cullen D."/>
            <person name="de Vries R.P."/>
            <person name="Lundell T."/>
            <person name="Hibbett D.S."/>
            <person name="Henrissat B."/>
            <person name="Burton K.S."/>
            <person name="Kerrigan R.W."/>
            <person name="Challen M.P."/>
            <person name="Grigoriev I.V."/>
            <person name="Martin F."/>
        </authorList>
    </citation>
    <scope>NUCLEOTIDE SEQUENCE [LARGE SCALE GENOMIC DNA]</scope>
    <source>
        <strain evidence="4">JB137-S8 / ATCC MYA-4627 / FGSC 10392</strain>
    </source>
</reference>
<dbReference type="PANTHER" id="PTHR11125:SF7">
    <property type="entry name" value="TRANSCRIPTION ELONGATION FACTOR SPT5"/>
    <property type="match status" value="1"/>
</dbReference>
<dbReference type="KEGG" id="abp:AGABI1DRAFT129365"/>
<feature type="domain" description="KOW" evidence="2">
    <location>
        <begin position="418"/>
        <end position="445"/>
    </location>
</feature>
<dbReference type="InterPro" id="IPR036735">
    <property type="entry name" value="NGN_dom_sf"/>
</dbReference>
<keyword evidence="4" id="KW-1185">Reference proteome</keyword>
<feature type="region of interest" description="Disordered" evidence="1">
    <location>
        <begin position="628"/>
        <end position="648"/>
    </location>
</feature>
<feature type="region of interest" description="Disordered" evidence="1">
    <location>
        <begin position="98"/>
        <end position="122"/>
    </location>
</feature>
<evidence type="ECO:0000259" key="2">
    <source>
        <dbReference type="SMART" id="SM00739"/>
    </source>
</evidence>
<sequence length="1217" mass="135578">MNIKKKAMDPDVDQGPSRFIKPIPAGDAVNAGGIIKEEALELVLKCDYDLDEDIARPAVKPVDETQNVHIEMVNSYVEKRKVGKRPKSDICVFLDLEPSVEGGSDESDDGTEDSFIDDEDEDEIHARPGMQLLADTMENKTEPFQRRLSKYVGRTGTQTLPTGTSPLHSEWPTWEVPVTVGLEAVAVFRILQKCEAGFCVDHNAPRSAFFNPCLPGRIFVEVLRYDDAKFVCTGIPGVRTNRITAVEHGAARDYLDRSSFSFSQTIMAGCWVRLTRSYYKHDLALVVDKDTRANTVDVVVVPRVSYSKDPLGKRKRGGRPEQALFDPEKCQEIFGQKSIEVITAHAGIPGHDADEVVGYIFCSQRYDRRGYLLLKDLPHGHYKPVDEASRVEYMLFSNCGAVSTSVLSSSIKTLANRSLKRSEKVQILDGTFQGHIGTVEDVHPHYVEINLPVTVFHGLLELPLLSVCRTFVVGDRVLVNSGDRRGTQGFVTSMDVRLQSVTIQSIMPQVFEIETSVDNVQIMPHDQACVIPNPKPARLPNWRDANLQRYVNAQVVMKSHSFKGYTGVIRSINGDAIADIELHIFSVGGIQMTQRHILDLYFILEEDKRLYETQNEETYDLTVTNIVVQPHKPPTPPPRSQTPEPVFNPLECDPAWTPQEGEGEREPAPPTVLPFIPNVNTTSQNPTSSSLLPFLKKLSNLQSFKDCYILVGPIVSADWTRFQKAVRGVESYHVIKDSGKEPLVSAGVFAQIVSKLNGEPFFPNLTTLHIVNLENFLKHYPFLLSQQLRTVSADLPYTWVNAKSVAAFLQALVSLAPEVTFLSIVYAKPLAFTYIGAINNLTCLRTLEINRLANLQETADIFASLKALDKLEELKLTIEDSAPTWCPAQNARFSPALGSTNPLTIETYLESLQSLCIKGPSQIISEFLDFLRTPDLVSLSITSTCWLHVSAQPGHELLDANERRTQMSYQSSSPRPARVQSQACMAACTIAHLHSWTVTRWSKSLENLTIRSCDRTTFDLSGISKHEALRNLDIKGGTTPIGSLLSSGIPVFNPLRTLGLSSSASNLTLFELDEIASRSPSLLKLSSSFYIGSESELDSLAEVEPLSHPLKELTMERAILKDVGSHTFLLASKIARRLHLLFPNLARLDYPPGESRFWEDVWQILQLFQKIALDEKRRHKLATGVSETCVMTDDDRSSRNSGLEYVTAVSADCKLRE</sequence>
<dbReference type="OrthoDB" id="3048815at2759"/>
<feature type="compositionally biased region" description="Pro residues" evidence="1">
    <location>
        <begin position="631"/>
        <end position="640"/>
    </location>
</feature>
<dbReference type="AlphaFoldDB" id="K5X5M6"/>
<protein>
    <recommendedName>
        <fullName evidence="2">KOW domain-containing protein</fullName>
    </recommendedName>
</protein>
<dbReference type="GO" id="GO:0006368">
    <property type="term" value="P:transcription elongation by RNA polymerase II"/>
    <property type="evidence" value="ECO:0007669"/>
    <property type="project" value="TreeGrafter"/>
</dbReference>
<dbReference type="GeneID" id="18826998"/>
<dbReference type="eggNOG" id="KOG1999">
    <property type="taxonomic scope" value="Eukaryota"/>
</dbReference>
<evidence type="ECO:0000256" key="1">
    <source>
        <dbReference type="SAM" id="MobiDB-lite"/>
    </source>
</evidence>
<feature type="domain" description="KOW" evidence="2">
    <location>
        <begin position="470"/>
        <end position="497"/>
    </location>
</feature>
<dbReference type="InterPro" id="IPR005824">
    <property type="entry name" value="KOW"/>
</dbReference>
<dbReference type="GO" id="GO:0032784">
    <property type="term" value="P:regulation of DNA-templated transcription elongation"/>
    <property type="evidence" value="ECO:0007669"/>
    <property type="project" value="InterPro"/>
</dbReference>
<dbReference type="RefSeq" id="XP_007330943.1">
    <property type="nucleotide sequence ID" value="XM_007330881.1"/>
</dbReference>
<dbReference type="InParanoid" id="K5X5M6"/>
<dbReference type="STRING" id="597362.K5X5M6"/>
<dbReference type="EMBL" id="JH971392">
    <property type="protein sequence ID" value="EKM78242.1"/>
    <property type="molecule type" value="Genomic_DNA"/>
</dbReference>
<gene>
    <name evidence="3" type="ORF">AGABI1DRAFT_129365</name>
</gene>
<evidence type="ECO:0000313" key="4">
    <source>
        <dbReference type="Proteomes" id="UP000008493"/>
    </source>
</evidence>
<dbReference type="SUPFAM" id="SSF52047">
    <property type="entry name" value="RNI-like"/>
    <property type="match status" value="1"/>
</dbReference>
<organism evidence="3 4">
    <name type="scientific">Agaricus bisporus var. burnettii (strain JB137-S8 / ATCC MYA-4627 / FGSC 10392)</name>
    <name type="common">White button mushroom</name>
    <dbReference type="NCBI Taxonomy" id="597362"/>
    <lineage>
        <taxon>Eukaryota</taxon>
        <taxon>Fungi</taxon>
        <taxon>Dikarya</taxon>
        <taxon>Basidiomycota</taxon>
        <taxon>Agaricomycotina</taxon>
        <taxon>Agaricomycetes</taxon>
        <taxon>Agaricomycetidae</taxon>
        <taxon>Agaricales</taxon>
        <taxon>Agaricineae</taxon>
        <taxon>Agaricaceae</taxon>
        <taxon>Agaricus</taxon>
    </lineage>
</organism>
<dbReference type="SMART" id="SM00739">
    <property type="entry name" value="KOW"/>
    <property type="match status" value="3"/>
</dbReference>
<accession>K5X5M6</accession>
<dbReference type="GO" id="GO:0006357">
    <property type="term" value="P:regulation of transcription by RNA polymerase II"/>
    <property type="evidence" value="ECO:0007669"/>
    <property type="project" value="InterPro"/>
</dbReference>